<reference evidence="2 3" key="1">
    <citation type="journal article" date="2025" name="Microbiol. Resour. Announc.">
        <title>Draft genome sequences for Neonectria magnoliae and Neonectria punicea, canker pathogens of Liriodendron tulipifera and Acer saccharum in West Virginia.</title>
        <authorList>
            <person name="Petronek H.M."/>
            <person name="Kasson M.T."/>
            <person name="Metheny A.M."/>
            <person name="Stauder C.M."/>
            <person name="Lovett B."/>
            <person name="Lynch S.C."/>
            <person name="Garnas J.R."/>
            <person name="Kasson L.R."/>
            <person name="Stajich J.E."/>
        </authorList>
    </citation>
    <scope>NUCLEOTIDE SEQUENCE [LARGE SCALE GENOMIC DNA]</scope>
    <source>
        <strain evidence="2 3">NRRL 64651</strain>
    </source>
</reference>
<name>A0ABR1I527_9HYPO</name>
<evidence type="ECO:0000313" key="3">
    <source>
        <dbReference type="Proteomes" id="UP001498421"/>
    </source>
</evidence>
<dbReference type="InterPro" id="IPR007466">
    <property type="entry name" value="Peptidyl-Arg-deiminase_porph"/>
</dbReference>
<sequence>MPAEWDPHVQTITVWPDPTSILEDDVVQSARLEVSAIANGIARFEPVTMYTRPEQVKLAQDTVSQNVTVVGLEACHLWVRDSGPIFVKNTGDGETTALSMNFNYWGGKLPRDGDQNVAENIASVTNSPLLVAPFQAEGGAIEVDGEGTLLATESSIINSNRNPGLSKQQLEDHFNLTLGVTKTIWVPGLKDYDLTDYHIDALARFLAPGTVLLGKPPANAHNSVVNAYKETKEVFSQETDSRGKRLRIVEVVEPDLAKIPGAHFGYTIASYVNYLVVNGGVIVPRFNVKDADGNAVELFRRHFPGRQIVQVEVNTLPKLGGGIHCATQQVIA</sequence>
<dbReference type="Pfam" id="PF04371">
    <property type="entry name" value="PAD_porph"/>
    <property type="match status" value="1"/>
</dbReference>
<dbReference type="SUPFAM" id="SSF55909">
    <property type="entry name" value="Pentein"/>
    <property type="match status" value="1"/>
</dbReference>
<organism evidence="2 3">
    <name type="scientific">Neonectria magnoliae</name>
    <dbReference type="NCBI Taxonomy" id="2732573"/>
    <lineage>
        <taxon>Eukaryota</taxon>
        <taxon>Fungi</taxon>
        <taxon>Dikarya</taxon>
        <taxon>Ascomycota</taxon>
        <taxon>Pezizomycotina</taxon>
        <taxon>Sordariomycetes</taxon>
        <taxon>Hypocreomycetidae</taxon>
        <taxon>Hypocreales</taxon>
        <taxon>Nectriaceae</taxon>
        <taxon>Neonectria</taxon>
    </lineage>
</organism>
<dbReference type="PANTHER" id="PTHR31377:SF0">
    <property type="entry name" value="AGMATINE DEIMINASE-RELATED"/>
    <property type="match status" value="1"/>
</dbReference>
<evidence type="ECO:0000313" key="2">
    <source>
        <dbReference type="EMBL" id="KAK7428062.1"/>
    </source>
</evidence>
<accession>A0ABR1I527</accession>
<evidence type="ECO:0000256" key="1">
    <source>
        <dbReference type="ARBA" id="ARBA00022801"/>
    </source>
</evidence>
<dbReference type="EMBL" id="JAZAVK010000046">
    <property type="protein sequence ID" value="KAK7428062.1"/>
    <property type="molecule type" value="Genomic_DNA"/>
</dbReference>
<protein>
    <recommendedName>
        <fullName evidence="4">Agmatine deiminase</fullName>
    </recommendedName>
</protein>
<dbReference type="Proteomes" id="UP001498421">
    <property type="component" value="Unassembled WGS sequence"/>
</dbReference>
<comment type="caution">
    <text evidence="2">The sequence shown here is derived from an EMBL/GenBank/DDBJ whole genome shotgun (WGS) entry which is preliminary data.</text>
</comment>
<keyword evidence="1" id="KW-0378">Hydrolase</keyword>
<evidence type="ECO:0008006" key="4">
    <source>
        <dbReference type="Google" id="ProtNLM"/>
    </source>
</evidence>
<proteinExistence type="predicted"/>
<gene>
    <name evidence="2" type="ORF">QQZ08_005494</name>
</gene>
<dbReference type="PANTHER" id="PTHR31377">
    <property type="entry name" value="AGMATINE DEIMINASE-RELATED"/>
    <property type="match status" value="1"/>
</dbReference>
<keyword evidence="3" id="KW-1185">Reference proteome</keyword>
<dbReference type="Gene3D" id="3.75.10.10">
    <property type="entry name" value="L-arginine/glycine Amidinotransferase, Chain A"/>
    <property type="match status" value="1"/>
</dbReference>